<keyword evidence="3" id="KW-0540">Nuclease</keyword>
<evidence type="ECO:0000256" key="13">
    <source>
        <dbReference type="ARBA" id="ARBA00023158"/>
    </source>
</evidence>
<evidence type="ECO:0000259" key="18">
    <source>
        <dbReference type="PROSITE" id="PS50142"/>
    </source>
</evidence>
<dbReference type="Gene3D" id="3.30.160.20">
    <property type="match status" value="1"/>
</dbReference>
<keyword evidence="12 15" id="KW-0694">RNA-binding</keyword>
<dbReference type="PROSITE" id="PS00517">
    <property type="entry name" value="RNASE_3_1"/>
    <property type="match status" value="1"/>
</dbReference>
<feature type="region of interest" description="Disordered" evidence="16">
    <location>
        <begin position="468"/>
        <end position="589"/>
    </location>
</feature>
<comment type="cofactor">
    <cofactor evidence="2">
        <name>Mg(2+)</name>
        <dbReference type="ChEBI" id="CHEBI:18420"/>
    </cofactor>
</comment>
<keyword evidence="13" id="KW-0943">RNA-mediated gene silencing</keyword>
<dbReference type="InterPro" id="IPR014720">
    <property type="entry name" value="dsRBD_dom"/>
</dbReference>
<evidence type="ECO:0000256" key="2">
    <source>
        <dbReference type="ARBA" id="ARBA00001946"/>
    </source>
</evidence>
<dbReference type="InterPro" id="IPR036389">
    <property type="entry name" value="RNase_III_sf"/>
</dbReference>
<dbReference type="SUPFAM" id="SSF69065">
    <property type="entry name" value="RNase III domain-like"/>
    <property type="match status" value="2"/>
</dbReference>
<dbReference type="Pfam" id="PF20931">
    <property type="entry name" value="Dicer_platform"/>
    <property type="match status" value="1"/>
</dbReference>
<dbReference type="GO" id="GO:0005524">
    <property type="term" value="F:ATP binding"/>
    <property type="evidence" value="ECO:0007669"/>
    <property type="project" value="UniProtKB-KW"/>
</dbReference>
<dbReference type="InterPro" id="IPR036085">
    <property type="entry name" value="PAZ_dom_sf"/>
</dbReference>
<dbReference type="SMART" id="SM00535">
    <property type="entry name" value="RIBOc"/>
    <property type="match status" value="2"/>
</dbReference>
<dbReference type="InterPro" id="IPR038248">
    <property type="entry name" value="Dicer_dimer_sf"/>
</dbReference>
<dbReference type="InterPro" id="IPR044441">
    <property type="entry name" value="DICER_DSRM"/>
</dbReference>
<dbReference type="Gene3D" id="2.170.260.10">
    <property type="entry name" value="paz domain"/>
    <property type="match status" value="1"/>
</dbReference>
<dbReference type="GO" id="GO:0031054">
    <property type="term" value="P:pre-miRNA processing"/>
    <property type="evidence" value="ECO:0007669"/>
    <property type="project" value="InterPro"/>
</dbReference>
<name>A0A0V0JBP3_SCHSO</name>
<dbReference type="GO" id="GO:0004386">
    <property type="term" value="F:helicase activity"/>
    <property type="evidence" value="ECO:0007669"/>
    <property type="project" value="UniProtKB-KW"/>
</dbReference>
<keyword evidence="7" id="KW-0255">Endonuclease</keyword>
<evidence type="ECO:0000256" key="15">
    <source>
        <dbReference type="PROSITE-ProRule" id="PRU00657"/>
    </source>
</evidence>
<evidence type="ECO:0000259" key="19">
    <source>
        <dbReference type="PROSITE" id="PS50821"/>
    </source>
</evidence>
<feature type="compositionally biased region" description="Basic and acidic residues" evidence="16">
    <location>
        <begin position="1548"/>
        <end position="1557"/>
    </location>
</feature>
<evidence type="ECO:0000256" key="9">
    <source>
        <dbReference type="ARBA" id="ARBA00022806"/>
    </source>
</evidence>
<evidence type="ECO:0000256" key="12">
    <source>
        <dbReference type="ARBA" id="ARBA00022884"/>
    </source>
</evidence>
<protein>
    <submittedName>
        <fullName evidence="21">Uncharacterized protein</fullName>
    </submittedName>
</protein>
<dbReference type="PROSITE" id="PS50821">
    <property type="entry name" value="PAZ"/>
    <property type="match status" value="1"/>
</dbReference>
<keyword evidence="8" id="KW-0378">Hydrolase</keyword>
<gene>
    <name evidence="21" type="ORF">TR125962</name>
</gene>
<dbReference type="SMART" id="SM00949">
    <property type="entry name" value="PAZ"/>
    <property type="match status" value="1"/>
</dbReference>
<keyword evidence="6" id="KW-0547">Nucleotide-binding</keyword>
<feature type="region of interest" description="Disordered" evidence="16">
    <location>
        <begin position="1012"/>
        <end position="1045"/>
    </location>
</feature>
<dbReference type="SUPFAM" id="SSF54768">
    <property type="entry name" value="dsRNA-binding domain-like"/>
    <property type="match status" value="1"/>
</dbReference>
<dbReference type="InterPro" id="IPR000999">
    <property type="entry name" value="RNase_III_dom"/>
</dbReference>
<dbReference type="GO" id="GO:0004525">
    <property type="term" value="F:ribonuclease III activity"/>
    <property type="evidence" value="ECO:0007669"/>
    <property type="project" value="InterPro"/>
</dbReference>
<dbReference type="PANTHER" id="PTHR14950">
    <property type="entry name" value="DICER-RELATED"/>
    <property type="match status" value="1"/>
</dbReference>
<comment type="cofactor">
    <cofactor evidence="1">
        <name>Mn(2+)</name>
        <dbReference type="ChEBI" id="CHEBI:29035"/>
    </cofactor>
</comment>
<feature type="domain" description="Dicer dsRNA-binding fold" evidence="20">
    <location>
        <begin position="896"/>
        <end position="1018"/>
    </location>
</feature>
<dbReference type="Pfam" id="PF20932">
    <property type="entry name" value="Dicer_dsRBD"/>
    <property type="match status" value="1"/>
</dbReference>
<accession>A0A0V0JBP3</accession>
<evidence type="ECO:0000256" key="8">
    <source>
        <dbReference type="ARBA" id="ARBA00022801"/>
    </source>
</evidence>
<dbReference type="GO" id="GO:0005634">
    <property type="term" value="C:nucleus"/>
    <property type="evidence" value="ECO:0007669"/>
    <property type="project" value="TreeGrafter"/>
</dbReference>
<evidence type="ECO:0000256" key="14">
    <source>
        <dbReference type="ARBA" id="ARBA00023211"/>
    </source>
</evidence>
<dbReference type="InterPro" id="IPR027417">
    <property type="entry name" value="P-loop_NTPase"/>
</dbReference>
<evidence type="ECO:0000256" key="10">
    <source>
        <dbReference type="ARBA" id="ARBA00022840"/>
    </source>
</evidence>
<feature type="region of interest" description="Disordered" evidence="16">
    <location>
        <begin position="1239"/>
        <end position="1263"/>
    </location>
</feature>
<feature type="domain" description="RNase III" evidence="18">
    <location>
        <begin position="1911"/>
        <end position="2129"/>
    </location>
</feature>
<dbReference type="SUPFAM" id="SSF101690">
    <property type="entry name" value="PAZ domain"/>
    <property type="match status" value="1"/>
</dbReference>
<feature type="domain" description="RNase III" evidence="18">
    <location>
        <begin position="1671"/>
        <end position="1855"/>
    </location>
</feature>
<evidence type="ECO:0000313" key="21">
    <source>
        <dbReference type="EMBL" id="JAP63006.1"/>
    </source>
</evidence>
<feature type="region of interest" description="Disordered" evidence="16">
    <location>
        <begin position="690"/>
        <end position="710"/>
    </location>
</feature>
<dbReference type="PANTHER" id="PTHR14950:SF37">
    <property type="entry name" value="ENDORIBONUCLEASE DICER"/>
    <property type="match status" value="1"/>
</dbReference>
<proteinExistence type="predicted"/>
<dbReference type="GO" id="GO:0030422">
    <property type="term" value="P:siRNA processing"/>
    <property type="evidence" value="ECO:0007669"/>
    <property type="project" value="InterPro"/>
</dbReference>
<dbReference type="EMBL" id="GEEE01000219">
    <property type="protein sequence ID" value="JAP63006.1"/>
    <property type="molecule type" value="Transcribed_RNA"/>
</dbReference>
<keyword evidence="9" id="KW-0347">Helicase</keyword>
<feature type="compositionally biased region" description="Basic and acidic residues" evidence="16">
    <location>
        <begin position="1651"/>
        <end position="1663"/>
    </location>
</feature>
<evidence type="ECO:0000256" key="4">
    <source>
        <dbReference type="ARBA" id="ARBA00022723"/>
    </source>
</evidence>
<feature type="compositionally biased region" description="Low complexity" evidence="16">
    <location>
        <begin position="519"/>
        <end position="549"/>
    </location>
</feature>
<dbReference type="InterPro" id="IPR048512">
    <property type="entry name" value="Dicer_platform"/>
</dbReference>
<feature type="domain" description="DRBM" evidence="17">
    <location>
        <begin position="2197"/>
        <end position="2219"/>
    </location>
</feature>
<dbReference type="GO" id="GO:0070578">
    <property type="term" value="C:RISC-loading complex"/>
    <property type="evidence" value="ECO:0007669"/>
    <property type="project" value="TreeGrafter"/>
</dbReference>
<dbReference type="Gene3D" id="1.10.1520.10">
    <property type="entry name" value="Ribonuclease III domain"/>
    <property type="match status" value="2"/>
</dbReference>
<feature type="compositionally biased region" description="Low complexity" evidence="16">
    <location>
        <begin position="572"/>
        <end position="585"/>
    </location>
</feature>
<feature type="domain" description="PAZ" evidence="19">
    <location>
        <begin position="1263"/>
        <end position="1347"/>
    </location>
</feature>
<dbReference type="GO" id="GO:0004530">
    <property type="term" value="F:deoxyribonuclease I activity"/>
    <property type="evidence" value="ECO:0007669"/>
    <property type="project" value="TreeGrafter"/>
</dbReference>
<dbReference type="FunFam" id="2.170.260.10:FF:000002">
    <property type="entry name" value="Putative Endoribonuclease Dicer"/>
    <property type="match status" value="1"/>
</dbReference>
<dbReference type="GO" id="GO:0005737">
    <property type="term" value="C:cytoplasm"/>
    <property type="evidence" value="ECO:0007669"/>
    <property type="project" value="TreeGrafter"/>
</dbReference>
<keyword evidence="14" id="KW-0464">Manganese</keyword>
<dbReference type="PROSITE" id="PS50137">
    <property type="entry name" value="DS_RBD"/>
    <property type="match status" value="1"/>
</dbReference>
<evidence type="ECO:0000256" key="7">
    <source>
        <dbReference type="ARBA" id="ARBA00022759"/>
    </source>
</evidence>
<dbReference type="CDD" id="cd10843">
    <property type="entry name" value="DSRM_DICER"/>
    <property type="match status" value="1"/>
</dbReference>
<dbReference type="Gene3D" id="3.40.50.300">
    <property type="entry name" value="P-loop containing nucleotide triphosphate hydrolases"/>
    <property type="match status" value="1"/>
</dbReference>
<evidence type="ECO:0000256" key="5">
    <source>
        <dbReference type="ARBA" id="ARBA00022737"/>
    </source>
</evidence>
<organism evidence="21">
    <name type="scientific">Schistocephalus solidus</name>
    <name type="common">Tapeworm</name>
    <dbReference type="NCBI Taxonomy" id="70667"/>
    <lineage>
        <taxon>Eukaryota</taxon>
        <taxon>Metazoa</taxon>
        <taxon>Spiralia</taxon>
        <taxon>Lophotrochozoa</taxon>
        <taxon>Platyhelminthes</taxon>
        <taxon>Cestoda</taxon>
        <taxon>Eucestoda</taxon>
        <taxon>Diphyllobothriidea</taxon>
        <taxon>Diphyllobothriidae</taxon>
        <taxon>Schistocephalus</taxon>
    </lineage>
</organism>
<evidence type="ECO:0000256" key="3">
    <source>
        <dbReference type="ARBA" id="ARBA00022722"/>
    </source>
</evidence>
<feature type="region of interest" description="Disordered" evidence="16">
    <location>
        <begin position="1464"/>
        <end position="1557"/>
    </location>
</feature>
<keyword evidence="5" id="KW-0677">Repeat</keyword>
<keyword evidence="4" id="KW-0479">Metal-binding</keyword>
<evidence type="ECO:0000256" key="11">
    <source>
        <dbReference type="ARBA" id="ARBA00022842"/>
    </source>
</evidence>
<dbReference type="CDD" id="cd00593">
    <property type="entry name" value="RIBOc"/>
    <property type="match status" value="2"/>
</dbReference>
<evidence type="ECO:0000259" key="17">
    <source>
        <dbReference type="PROSITE" id="PS50137"/>
    </source>
</evidence>
<sequence>MHFKKDMRHRIMKKVLENVPQNHFSPRPYQFELLDTVCERNTIICMNNNISKCFIIHSLYTDFSYCHHEKSMLVIAPDCSIQLMANTFHRHTGLQPLVILEPDDPQVSSARSARAIFATPKSALALCCSSNSSAFSISQDVFLLVVDECQGVLDAEHPYRILFGPRGLGHYSEDISSADLDCDSIWSRPDEYYETGCWLVPRGREGGRTHGLRILCFTSTLLPSTLTDPAVAKQRICELEFRLHSRLETSSELLNLLALGVHPQEEVLLTEPLRNETSSSLEGLVLRIIRETQDYLLDYHDESTGVADDPARSLHSTLSYCRRAVQQCEAIIRELGVWCGCQIARVFLKHLIRLDHCPPDAVKASTTTTTTTTSEAKILQRPSSVLIEDELTPGDRFCRLVRYTATQLALVVRVFHTACDTCMTLAEMREMASPKVLAFVDQLKMFKPAMNFRIEVSEVPYVSGSRDRAASEGLGLPTATISSAGGAGGSRRGSQRRRHGSSVSAGSSRVGGRDTATASLSSSSLSSSSSSMDGLSDSGSDAESMSSRDFQSMKLTDTRGRQRSRKAKRGCSSSSVSSHASSLGSMDLGGGNEGHAARLVYRAVPVPPPEGEKPGPGRLCGLVLVGCQFSAYALSRFIEELCIWDEDLFFVKAGHLFAFAQAPTGGGQAVAAAVAAAATAASSTGPLTSSLKTGDGDFHGGSTGRPQDQFGGTGVANTSAFVPIAHEETVAEFRRGGNVNLLITTQSAMSAAGGGGGAELPRCNLVACLRTPSSLSAYLASKARLHLVCPAARFLHFITRTHDSADGFAVGQASAEDNLITRYQQMEQLLIQRCRGFRLFRNEHSVASTVVTKTLQRSATADAVPLQVRLPQRPLPLHIFLVSFFSFSLQCAPPKAISLINQYCARLPSDFLTSLTPRWRLLEANPSEIDPALRADAQFCEQDANEATVGGHKNTLTLYQCSLRLPINSPVKKEIRGKWMACKKLAKLSTAMRALRLLRIAKEVDARGEPSSREALISLPKLPPRPTSALSADSSTDRDSSLDSMYSSSRRRQYYYKKVPDLMTCCLPAADSQNYLFFIDLRLNACAPDAQNVRNRPCHRPETEALGFGLLSRKPLYHIPSFPIFSRSGEESARLVEFWSPTGSDKTDDTGSLPHRSRSLDKHQLSLLARFHRIIFRSVLRFEKDLLIDFDLQQAYTQVLVVPVRQDTVDIDWNFVNLTLDSYCPKLCDCRLLPRMKQLPPDPASSSKESSSTPPSASKPPHPIFEFRDEDYVNAVVTPTYRNLDQPPHYYVAEIRHDLSPLTSFPSKQFATFADYYTSKYNVKLSTLDQPLLDVDFTVLRLCLIVPRYLNPRGHSLPTTNEAKRQDRLEGVRHKQLLIPELCYRHAFPASVWRKAVCLPSIIYRVEHLLLAEELRQWVARDTGLGLALPPLPQAAEEPVFPPLRFIFPVELTGQIHLQRRVEEGGAVSNSGGRNQGRLSAGKRRKRRSGESNVAMVGAQGSGEEEDGEGNVSKGKQENKDSDADETDEEEQQKPTSVRLRLSALQPETDRPEDGLRSNMEKLLMESKLVSGVEKIFEDTMQKTGEDISEAAEGNSLLPVKNNVNADKEYPETESDVESVDSFEGNVTFFPSDDDDDEDEEEDAMNASGIRSERMTENSDRDSLTARHRRLDFKPSPAMILHALTMSCANEFINLERLETIGDSFLKFVSTVYPFLTFPDAHEGLLSHIRSRIVCNSNLFTLGRLKNLPDRMVGAKFEPHENWVPPGYIVPYDCRLRNPRKPKTAPAKAIEFQSDSEPEDKPVLINTFDPNSPEVLQTLNSGQMQCFVTIQQSIPDKSIADCVEALIGCYLTERGERSALKLMRWFGIDCLPDKALMRKRGPPWPPLSASDPSNSLLSESVILESYHAHRFPELEEIIGYKFKNPLLLLQACTHPSYYQLRRPMHSPEDFTLADCELPPQTTDVECYQRLEFLGDAVLDYLITRFLFEDSHNHSPGVLTDLRSALVNNNIFAALTVRIGLHRFLRASSPSLYHAIDAFVRFQKEVANDDLDFITSPDIELKEAPAIGSSVSPPAPIAQDDGAEAASTVNADVTSGPFVPGARPLDEVEIPKALGDIFESLAGAVFIDSDLCLNTVWRVFYPLIKERVERYTACIPKSPVRELLELEPESAKFERPCRTADGRIRVSVHVAGKGRFYGVGRNYRLAKSLAAKRALRLLHGQTTTVTAFGLK</sequence>
<keyword evidence="11" id="KW-0460">Magnesium</keyword>
<keyword evidence="10" id="KW-0067">ATP-binding</keyword>
<dbReference type="PROSITE" id="PS50142">
    <property type="entry name" value="RNASE_3_2"/>
    <property type="match status" value="2"/>
</dbReference>
<evidence type="ECO:0000259" key="20">
    <source>
        <dbReference type="PROSITE" id="PS51327"/>
    </source>
</evidence>
<dbReference type="GO" id="GO:0006309">
    <property type="term" value="P:apoptotic DNA fragmentation"/>
    <property type="evidence" value="ECO:0007669"/>
    <property type="project" value="TreeGrafter"/>
</dbReference>
<dbReference type="Pfam" id="PF02170">
    <property type="entry name" value="PAZ"/>
    <property type="match status" value="1"/>
</dbReference>
<dbReference type="Pfam" id="PF00636">
    <property type="entry name" value="Ribonuclease_3"/>
    <property type="match status" value="2"/>
</dbReference>
<dbReference type="Pfam" id="PF03368">
    <property type="entry name" value="Dicer_dimer"/>
    <property type="match status" value="1"/>
</dbReference>
<dbReference type="InterPro" id="IPR003100">
    <property type="entry name" value="PAZ_dom"/>
</dbReference>
<evidence type="ECO:0000256" key="6">
    <source>
        <dbReference type="ARBA" id="ARBA00022741"/>
    </source>
</evidence>
<feature type="region of interest" description="Disordered" evidence="16">
    <location>
        <begin position="1630"/>
        <end position="1663"/>
    </location>
</feature>
<reference evidence="21" key="1">
    <citation type="submission" date="2016-01" db="EMBL/GenBank/DDBJ databases">
        <title>Reference transcriptome for the parasite Schistocephalus solidus: insights into the molecular evolution of parasitism.</title>
        <authorList>
            <person name="Hebert F.O."/>
            <person name="Grambauer S."/>
            <person name="Barber I."/>
            <person name="Landry C.R."/>
            <person name="Aubin-Horth N."/>
        </authorList>
    </citation>
    <scope>NUCLEOTIDE SEQUENCE</scope>
</reference>
<feature type="compositionally biased region" description="Acidic residues" evidence="16">
    <location>
        <begin position="1632"/>
        <end position="1644"/>
    </location>
</feature>
<evidence type="ECO:0000256" key="16">
    <source>
        <dbReference type="SAM" id="MobiDB-lite"/>
    </source>
</evidence>
<dbReference type="Gene3D" id="3.30.160.380">
    <property type="entry name" value="Dicer dimerisation domain"/>
    <property type="match status" value="1"/>
</dbReference>
<dbReference type="PROSITE" id="PS51327">
    <property type="entry name" value="DICER_DSRBF"/>
    <property type="match status" value="1"/>
</dbReference>
<evidence type="ECO:0000256" key="1">
    <source>
        <dbReference type="ARBA" id="ARBA00001936"/>
    </source>
</evidence>
<dbReference type="InterPro" id="IPR005034">
    <property type="entry name" value="Dicer_dimerisation"/>
</dbReference>
<feature type="compositionally biased region" description="Low complexity" evidence="16">
    <location>
        <begin position="501"/>
        <end position="510"/>
    </location>
</feature>
<feature type="compositionally biased region" description="Low complexity" evidence="16">
    <location>
        <begin position="1244"/>
        <end position="1256"/>
    </location>
</feature>
<dbReference type="GO" id="GO:0003723">
    <property type="term" value="F:RNA binding"/>
    <property type="evidence" value="ECO:0007669"/>
    <property type="project" value="UniProtKB-UniRule"/>
</dbReference>
<dbReference type="GO" id="GO:0046872">
    <property type="term" value="F:metal ion binding"/>
    <property type="evidence" value="ECO:0007669"/>
    <property type="project" value="UniProtKB-KW"/>
</dbReference>